<keyword evidence="3" id="KW-1185">Reference proteome</keyword>
<organism evidence="2 3">
    <name type="scientific">Ranatra chinensis</name>
    <dbReference type="NCBI Taxonomy" id="642074"/>
    <lineage>
        <taxon>Eukaryota</taxon>
        <taxon>Metazoa</taxon>
        <taxon>Ecdysozoa</taxon>
        <taxon>Arthropoda</taxon>
        <taxon>Hexapoda</taxon>
        <taxon>Insecta</taxon>
        <taxon>Pterygota</taxon>
        <taxon>Neoptera</taxon>
        <taxon>Paraneoptera</taxon>
        <taxon>Hemiptera</taxon>
        <taxon>Heteroptera</taxon>
        <taxon>Panheteroptera</taxon>
        <taxon>Nepomorpha</taxon>
        <taxon>Nepidae</taxon>
        <taxon>Ranatrinae</taxon>
        <taxon>Ranatra</taxon>
    </lineage>
</organism>
<dbReference type="AlphaFoldDB" id="A0ABD0YVC4"/>
<feature type="region of interest" description="Disordered" evidence="1">
    <location>
        <begin position="139"/>
        <end position="158"/>
    </location>
</feature>
<feature type="region of interest" description="Disordered" evidence="1">
    <location>
        <begin position="1"/>
        <end position="90"/>
    </location>
</feature>
<dbReference type="Proteomes" id="UP001558652">
    <property type="component" value="Unassembled WGS sequence"/>
</dbReference>
<proteinExistence type="predicted"/>
<protein>
    <submittedName>
        <fullName evidence="2">Uncharacterized protein</fullName>
    </submittedName>
</protein>
<evidence type="ECO:0000256" key="1">
    <source>
        <dbReference type="SAM" id="MobiDB-lite"/>
    </source>
</evidence>
<gene>
    <name evidence="2" type="ORF">AAG570_006679</name>
</gene>
<dbReference type="EMBL" id="JBFDAA010000002">
    <property type="protein sequence ID" value="KAL1139701.1"/>
    <property type="molecule type" value="Genomic_DNA"/>
</dbReference>
<evidence type="ECO:0000313" key="3">
    <source>
        <dbReference type="Proteomes" id="UP001558652"/>
    </source>
</evidence>
<feature type="compositionally biased region" description="Low complexity" evidence="1">
    <location>
        <begin position="30"/>
        <end position="47"/>
    </location>
</feature>
<reference evidence="2 3" key="1">
    <citation type="submission" date="2024-07" db="EMBL/GenBank/DDBJ databases">
        <title>Chromosome-level genome assembly of the water stick insect Ranatra chinensis (Heteroptera: Nepidae).</title>
        <authorList>
            <person name="Liu X."/>
        </authorList>
    </citation>
    <scope>NUCLEOTIDE SEQUENCE [LARGE SCALE GENOMIC DNA]</scope>
    <source>
        <strain evidence="2">Cailab_2021Rc</strain>
        <tissue evidence="2">Muscle</tissue>
    </source>
</reference>
<accession>A0ABD0YVC4</accession>
<comment type="caution">
    <text evidence="2">The sequence shown here is derived from an EMBL/GenBank/DDBJ whole genome shotgun (WGS) entry which is preliminary data.</text>
</comment>
<evidence type="ECO:0000313" key="2">
    <source>
        <dbReference type="EMBL" id="KAL1139701.1"/>
    </source>
</evidence>
<sequence>MFQGSGPGRQEHHQQGYQGGKPSWGQTQGHHQQSDQVQPVHHQQVSVEPPKATVTLLQQPPISQQPPPVFASQPATASMKGGARCRGDQKWPPETVKMQAAEENAQRIALAKGPACRPRRVRKDYSQFFAQHALNPTYPGYRAPPGTQHYIEEGTSNL</sequence>
<name>A0ABD0YVC4_9HEMI</name>